<gene>
    <name evidence="5" type="ORF">SAMN05421730_100494</name>
</gene>
<dbReference type="InterPro" id="IPR011051">
    <property type="entry name" value="RmlC_Cupin_sf"/>
</dbReference>
<sequence length="313" mass="36435">MKAFHEVRNYASDFMVWHSSYTNISFLAHWHNEIELIYVRSGSARISINDQCFTAAAGDLVICDSGNIHYSDSYDADNCLDFIIFDPGLISSLYQNSHFAHPLVTGTQLGEWGLKEPLEILIDTVNLELERKEPYYQDIVKASLRNFWYLLKRKMPRSNFDMQSQNRRQNMLYDLQQLLSYLDGHYADDITLAFAAAKMNFSDSHFSKVFKKLTGIHFINYLNMIRIEQAAWQLQKTPQKITDIALNCGFNNIRTFNRVFKDITGYTPTKFAALPDMESDIFSFYKQKSPEQQFVENDSLTLIKNSEKRNQML</sequence>
<feature type="domain" description="HTH araC/xylS-type" evidence="4">
    <location>
        <begin position="176"/>
        <end position="274"/>
    </location>
</feature>
<dbReference type="InterPro" id="IPR009057">
    <property type="entry name" value="Homeodomain-like_sf"/>
</dbReference>
<dbReference type="Pfam" id="PF12833">
    <property type="entry name" value="HTH_18"/>
    <property type="match status" value="1"/>
</dbReference>
<protein>
    <submittedName>
        <fullName evidence="5">AraC-type DNA-binding protein</fullName>
    </submittedName>
</protein>
<reference evidence="5 6" key="1">
    <citation type="submission" date="2016-09" db="EMBL/GenBank/DDBJ databases">
        <authorList>
            <person name="Capua I."/>
            <person name="De Benedictis P."/>
            <person name="Joannis T."/>
            <person name="Lombin L.H."/>
            <person name="Cattoli G."/>
        </authorList>
    </citation>
    <scope>NUCLEOTIDE SEQUENCE [LARGE SCALE GENOMIC DNA]</scope>
    <source>
        <strain evidence="5 6">GluBS11</strain>
    </source>
</reference>
<dbReference type="PROSITE" id="PS00041">
    <property type="entry name" value="HTH_ARAC_FAMILY_1"/>
    <property type="match status" value="1"/>
</dbReference>
<dbReference type="InterPro" id="IPR020449">
    <property type="entry name" value="Tscrpt_reg_AraC-type_HTH"/>
</dbReference>
<dbReference type="PANTHER" id="PTHR43280">
    <property type="entry name" value="ARAC-FAMILY TRANSCRIPTIONAL REGULATOR"/>
    <property type="match status" value="1"/>
</dbReference>
<dbReference type="Pfam" id="PF07883">
    <property type="entry name" value="Cupin_2"/>
    <property type="match status" value="1"/>
</dbReference>
<dbReference type="EMBL" id="FMKA01000004">
    <property type="protein sequence ID" value="SCP96315.1"/>
    <property type="molecule type" value="Genomic_DNA"/>
</dbReference>
<dbReference type="AlphaFoldDB" id="A0A1D3TRH0"/>
<keyword evidence="1" id="KW-0805">Transcription regulation</keyword>
<evidence type="ECO:0000313" key="6">
    <source>
        <dbReference type="Proteomes" id="UP000199315"/>
    </source>
</evidence>
<organism evidence="5 6">
    <name type="scientific">Anaerobium acetethylicum</name>
    <dbReference type="NCBI Taxonomy" id="1619234"/>
    <lineage>
        <taxon>Bacteria</taxon>
        <taxon>Bacillati</taxon>
        <taxon>Bacillota</taxon>
        <taxon>Clostridia</taxon>
        <taxon>Lachnospirales</taxon>
        <taxon>Lachnospiraceae</taxon>
        <taxon>Anaerobium</taxon>
    </lineage>
</organism>
<dbReference type="SUPFAM" id="SSF51182">
    <property type="entry name" value="RmlC-like cupins"/>
    <property type="match status" value="1"/>
</dbReference>
<keyword evidence="6" id="KW-1185">Reference proteome</keyword>
<accession>A0A1D3TRH0</accession>
<dbReference type="GO" id="GO:0043565">
    <property type="term" value="F:sequence-specific DNA binding"/>
    <property type="evidence" value="ECO:0007669"/>
    <property type="project" value="InterPro"/>
</dbReference>
<dbReference type="Proteomes" id="UP000199315">
    <property type="component" value="Unassembled WGS sequence"/>
</dbReference>
<dbReference type="GO" id="GO:0003700">
    <property type="term" value="F:DNA-binding transcription factor activity"/>
    <property type="evidence" value="ECO:0007669"/>
    <property type="project" value="InterPro"/>
</dbReference>
<evidence type="ECO:0000259" key="4">
    <source>
        <dbReference type="PROSITE" id="PS01124"/>
    </source>
</evidence>
<dbReference type="PRINTS" id="PR00032">
    <property type="entry name" value="HTHARAC"/>
</dbReference>
<dbReference type="InterPro" id="IPR014710">
    <property type="entry name" value="RmlC-like_jellyroll"/>
</dbReference>
<keyword evidence="2 5" id="KW-0238">DNA-binding</keyword>
<proteinExistence type="predicted"/>
<dbReference type="InterPro" id="IPR018062">
    <property type="entry name" value="HTH_AraC-typ_CS"/>
</dbReference>
<name>A0A1D3TRH0_9FIRM</name>
<evidence type="ECO:0000256" key="1">
    <source>
        <dbReference type="ARBA" id="ARBA00023015"/>
    </source>
</evidence>
<dbReference type="SUPFAM" id="SSF46689">
    <property type="entry name" value="Homeodomain-like"/>
    <property type="match status" value="2"/>
</dbReference>
<dbReference type="Gene3D" id="1.10.10.60">
    <property type="entry name" value="Homeodomain-like"/>
    <property type="match status" value="2"/>
</dbReference>
<keyword evidence="3" id="KW-0804">Transcription</keyword>
<evidence type="ECO:0000313" key="5">
    <source>
        <dbReference type="EMBL" id="SCP96315.1"/>
    </source>
</evidence>
<dbReference type="InterPro" id="IPR013096">
    <property type="entry name" value="Cupin_2"/>
</dbReference>
<dbReference type="PANTHER" id="PTHR43280:SF28">
    <property type="entry name" value="HTH-TYPE TRANSCRIPTIONAL ACTIVATOR RHAS"/>
    <property type="match status" value="1"/>
</dbReference>
<evidence type="ECO:0000256" key="3">
    <source>
        <dbReference type="ARBA" id="ARBA00023163"/>
    </source>
</evidence>
<evidence type="ECO:0000256" key="2">
    <source>
        <dbReference type="ARBA" id="ARBA00023125"/>
    </source>
</evidence>
<dbReference type="PROSITE" id="PS01124">
    <property type="entry name" value="HTH_ARAC_FAMILY_2"/>
    <property type="match status" value="1"/>
</dbReference>
<dbReference type="InterPro" id="IPR018060">
    <property type="entry name" value="HTH_AraC"/>
</dbReference>
<dbReference type="STRING" id="1619234.SAMN05421730_100494"/>
<dbReference type="RefSeq" id="WP_169823602.1">
    <property type="nucleotide sequence ID" value="NZ_FMKA01000004.1"/>
</dbReference>
<dbReference type="SMART" id="SM00342">
    <property type="entry name" value="HTH_ARAC"/>
    <property type="match status" value="1"/>
</dbReference>
<dbReference type="Gene3D" id="2.60.120.10">
    <property type="entry name" value="Jelly Rolls"/>
    <property type="match status" value="1"/>
</dbReference>